<keyword evidence="3" id="KW-0963">Cytoplasm</keyword>
<dbReference type="GO" id="GO:0007018">
    <property type="term" value="P:microtubule-based movement"/>
    <property type="evidence" value="ECO:0007669"/>
    <property type="project" value="InterPro"/>
</dbReference>
<dbReference type="InterPro" id="IPR027417">
    <property type="entry name" value="P-loop_NTPase"/>
</dbReference>
<reference evidence="18" key="1">
    <citation type="submission" date="2019-07" db="EMBL/GenBank/DDBJ databases">
        <title>Annotation for the trematode Paragonimus miyazaki's.</title>
        <authorList>
            <person name="Choi Y.-J."/>
        </authorList>
    </citation>
    <scope>NUCLEOTIDE SEQUENCE</scope>
    <source>
        <strain evidence="18">Japan</strain>
    </source>
</reference>
<comment type="similarity">
    <text evidence="2">Belongs to the dynein heavy chain family.</text>
</comment>
<dbReference type="FunFam" id="1.20.58.1120:FF:000004">
    <property type="entry name" value="Dynein axonemal heavy chain 5"/>
    <property type="match status" value="1"/>
</dbReference>
<feature type="domain" description="Dynein heavy chain linker" evidence="16">
    <location>
        <begin position="1407"/>
        <end position="1801"/>
    </location>
</feature>
<dbReference type="FunFam" id="3.20.180.20:FF:000001">
    <property type="entry name" value="Dynein axonemal heavy chain 5"/>
    <property type="match status" value="1"/>
</dbReference>
<keyword evidence="11" id="KW-0505">Motor protein</keyword>
<evidence type="ECO:0000259" key="16">
    <source>
        <dbReference type="Pfam" id="PF08393"/>
    </source>
</evidence>
<evidence type="ECO:0000256" key="2">
    <source>
        <dbReference type="ARBA" id="ARBA00008887"/>
    </source>
</evidence>
<dbReference type="OrthoDB" id="286107at2759"/>
<dbReference type="Gene3D" id="1.20.58.1120">
    <property type="match status" value="1"/>
</dbReference>
<keyword evidence="13" id="KW-0966">Cell projection</keyword>
<dbReference type="GO" id="GO:0005524">
    <property type="term" value="F:ATP binding"/>
    <property type="evidence" value="ECO:0007669"/>
    <property type="project" value="UniProtKB-KW"/>
</dbReference>
<dbReference type="Gene3D" id="3.40.50.300">
    <property type="entry name" value="P-loop containing nucleotide triphosphate hydrolases"/>
    <property type="match status" value="2"/>
</dbReference>
<dbReference type="InterPro" id="IPR026983">
    <property type="entry name" value="DHC"/>
</dbReference>
<evidence type="ECO:0000313" key="19">
    <source>
        <dbReference type="Proteomes" id="UP000822476"/>
    </source>
</evidence>
<evidence type="ECO:0000256" key="14">
    <source>
        <dbReference type="SAM" id="Coils"/>
    </source>
</evidence>
<evidence type="ECO:0000256" key="12">
    <source>
        <dbReference type="ARBA" id="ARBA00023212"/>
    </source>
</evidence>
<dbReference type="FunFam" id="1.10.287.2620:FF:000003">
    <property type="entry name" value="Dynein, axonemal, heavy chain 5"/>
    <property type="match status" value="1"/>
</dbReference>
<comment type="caution">
    <text evidence="18">The sequence shown here is derived from an EMBL/GenBank/DDBJ whole genome shotgun (WGS) entry which is preliminary data.</text>
</comment>
<dbReference type="InterPro" id="IPR035699">
    <property type="entry name" value="AAA_6"/>
</dbReference>
<evidence type="ECO:0000313" key="18">
    <source>
        <dbReference type="EMBL" id="KAF7258734.1"/>
    </source>
</evidence>
<evidence type="ECO:0000256" key="11">
    <source>
        <dbReference type="ARBA" id="ARBA00023175"/>
    </source>
</evidence>
<comment type="subcellular location">
    <subcellularLocation>
        <location evidence="1">Cytoplasm</location>
        <location evidence="1">Cytoskeleton</location>
        <location evidence="1">Cilium axoneme</location>
    </subcellularLocation>
</comment>
<evidence type="ECO:0000256" key="3">
    <source>
        <dbReference type="ARBA" id="ARBA00022490"/>
    </source>
</evidence>
<evidence type="ECO:0000256" key="6">
    <source>
        <dbReference type="ARBA" id="ARBA00022741"/>
    </source>
</evidence>
<gene>
    <name evidence="18" type="ORF">EG68_05984</name>
</gene>
<dbReference type="Proteomes" id="UP000822476">
    <property type="component" value="Unassembled WGS sequence"/>
</dbReference>
<dbReference type="GO" id="GO:0005858">
    <property type="term" value="C:axonemal dynein complex"/>
    <property type="evidence" value="ECO:0007669"/>
    <property type="project" value="TreeGrafter"/>
</dbReference>
<dbReference type="InterPro" id="IPR042222">
    <property type="entry name" value="Dynein_2_N"/>
</dbReference>
<organism evidence="18 19">
    <name type="scientific">Paragonimus skrjabini miyazakii</name>
    <dbReference type="NCBI Taxonomy" id="59628"/>
    <lineage>
        <taxon>Eukaryota</taxon>
        <taxon>Metazoa</taxon>
        <taxon>Spiralia</taxon>
        <taxon>Lophotrochozoa</taxon>
        <taxon>Platyhelminthes</taxon>
        <taxon>Trematoda</taxon>
        <taxon>Digenea</taxon>
        <taxon>Plagiorchiida</taxon>
        <taxon>Troglotremata</taxon>
        <taxon>Troglotrematidae</taxon>
        <taxon>Paragonimus</taxon>
    </lineage>
</organism>
<evidence type="ECO:0000256" key="5">
    <source>
        <dbReference type="ARBA" id="ARBA00022737"/>
    </source>
</evidence>
<keyword evidence="12" id="KW-0206">Cytoskeleton</keyword>
<protein>
    <recommendedName>
        <fullName evidence="20">Dynein heavy chain 5, axonemal</fullName>
    </recommendedName>
</protein>
<dbReference type="EMBL" id="JTDE01001559">
    <property type="protein sequence ID" value="KAF7258734.1"/>
    <property type="molecule type" value="Genomic_DNA"/>
</dbReference>
<name>A0A8S9YVY7_9TREM</name>
<dbReference type="FunFam" id="3.40.50.300:FF:000044">
    <property type="entry name" value="Dynein heavy chain 5, axonemal"/>
    <property type="match status" value="1"/>
</dbReference>
<dbReference type="Gene3D" id="1.10.8.710">
    <property type="match status" value="1"/>
</dbReference>
<evidence type="ECO:0000259" key="17">
    <source>
        <dbReference type="Pfam" id="PF12774"/>
    </source>
</evidence>
<evidence type="ECO:0000259" key="15">
    <source>
        <dbReference type="Pfam" id="PF08385"/>
    </source>
</evidence>
<evidence type="ECO:0000256" key="8">
    <source>
        <dbReference type="ARBA" id="ARBA00023017"/>
    </source>
</evidence>
<feature type="coiled-coil region" evidence="14">
    <location>
        <begin position="178"/>
        <end position="205"/>
    </location>
</feature>
<keyword evidence="19" id="KW-1185">Reference proteome</keyword>
<dbReference type="Gene3D" id="1.10.287.2620">
    <property type="match status" value="1"/>
</dbReference>
<dbReference type="InterPro" id="IPR013594">
    <property type="entry name" value="Dynein_heavy_tail"/>
</dbReference>
<dbReference type="FunFam" id="1.20.140.100:FF:000003">
    <property type="entry name" value="Dynein, axonemal, heavy chain 5"/>
    <property type="match status" value="1"/>
</dbReference>
<evidence type="ECO:0000256" key="10">
    <source>
        <dbReference type="ARBA" id="ARBA00023069"/>
    </source>
</evidence>
<dbReference type="GO" id="GO:0051959">
    <property type="term" value="F:dynein light intermediate chain binding"/>
    <property type="evidence" value="ECO:0007669"/>
    <property type="project" value="InterPro"/>
</dbReference>
<keyword evidence="8" id="KW-0243">Dynein</keyword>
<evidence type="ECO:0000256" key="13">
    <source>
        <dbReference type="ARBA" id="ARBA00023273"/>
    </source>
</evidence>
<feature type="domain" description="Dynein heavy chain tail" evidence="15">
    <location>
        <begin position="496"/>
        <end position="840"/>
    </location>
</feature>
<keyword evidence="4" id="KW-0493">Microtubule</keyword>
<evidence type="ECO:0000256" key="7">
    <source>
        <dbReference type="ARBA" id="ARBA00022840"/>
    </source>
</evidence>
<keyword evidence="7" id="KW-0067">ATP-binding</keyword>
<dbReference type="PANTHER" id="PTHR46532:SF13">
    <property type="entry name" value="CYTOPLASMIC DYNEIN 1 HEAVY CHAIN 1"/>
    <property type="match status" value="1"/>
</dbReference>
<keyword evidence="5" id="KW-0677">Repeat</keyword>
<feature type="domain" description="Dynein heavy chain tail" evidence="15">
    <location>
        <begin position="179"/>
        <end position="401"/>
    </location>
</feature>
<dbReference type="GO" id="GO:0005874">
    <property type="term" value="C:microtubule"/>
    <property type="evidence" value="ECO:0007669"/>
    <property type="project" value="UniProtKB-KW"/>
</dbReference>
<keyword evidence="6" id="KW-0547">Nucleotide-binding</keyword>
<accession>A0A8S9YVY7</accession>
<sequence>MLLGDSKWDAFEDFFKPQGSRRLLFYYQEQTSPEEISSAPRIFITHGSHERLRGTCYIFIRIIEKAITAANIANDVVFQQLDATGGTLFQSLQTYFERLAIPVLESMEDWGGLGKHPAHSPDVEEFFIGVKRYLDALSSARENMDDKIDLSTGEESSLVAQLSNTNDLQNVLTSSESMERLNRLVQRWGNEIEKLLNQSEQVRRESDNIGPSVELAYWRARMVRFTNLIDEMRTPPVHTVITTLYLAKARITNYWRELDNRITAAANEAKDNVKYLSTLDTFFGSFANANPSKLAQQLPTLLNAIRMIYSVSQHYNTSERVTSLFIKVTNQLIVACRRYVTEGVSRIWDLPKYVLLLLMLCLRNIIRIVPSYLVHSVTSESCRQKTFSKALVTQRVYHFLRALRSVLLDRVNECQQLNRDYQDNFHRVRDKLKENPDGRQFDFRQDYFDLFIHFSAGCLLRLDRQHKLNNYWLFYALCLLRYWISHLRILLNVSLPRFFNFSENYIFGKFDVYSTRLNKLVHILDLVDKFTVLTTLKIEGIEGIVARYKTLCDNLKKKNFDGADQMKKEFNKEMDDYKGQFDMIEQQLRDFLDMWFTRPTSVERQLDILEKFQQLEFCNLDLASKYALVMKNYAHELDSIRNLYEQQKTDPPVIRNMTPIAGKIYWARHLFKLIDNPMQQFKRRCPDVLWTTDGQKCVRQFNKIATALVEFELLYHHHWCQSIEQVNTGLSSSLLVRDLTTGKLFVNFDLGILELIYETRYLRVLGLTIPAAAQRLLIQEPKFKQRYYTLKELLAEIEEAEAAIPAILVPLLRPSLEHLQKALSPGLCILGWCTTNIDDYVNKVRTELGALQLLTKRAADILQCRIEDVLDEMSMTSLCDLPEFEQLNMSDFIRTTEETVTAARESLSNKSHLVEIAVNELIELIKENLTGEQRKNISREEGYECSHQEKRKGRCQECLSCQFFAFLNQFTQKNTDSLVKFRPPTNYFHFLHAHREGTRLTLDLLKARMQPAMAKYGLDSTPTDEEIKPALLNVDLELAIPNVIMQPSIEELQAGLQKVITFILRMSEGVDPWDHMILSQRQHQRELDRLAQQQPEETKRTQTTTSAIKPLHRIIGEHKDVIKVVVQLNNVFSAFKTDIQTFIQDRSNYAELWTSDPQTTATEFMKTEPILSEINTQMLHYQQLEQSINQIPSTERVGPLIFRMSKLKESLIRECNNWRRCYGQALNQRCAGEMNKILELYDGLSKRLGRPINDLDDVREQMAALTELRDSEIRIDMTIGPIEEAYALLHRYELYFNDGNAERVDGLSYGYTKLRDQSKEVQDHLLEIRPKFELDLIEGVKTFKEKLTDFVQDYDTAGPMEQGVAPREASDRLGLFQARFDDLWRKYITYSGGEELFGLSKTDYPDLQRIRKELNLLQKLYQLYNSVLDTVNGYYDISWVEVDIDAINQQLLDFQNRCRKLPKALKEWQAYVELQQTIDDFNETCPLLEMMANKAMATRHWERLETLTGHKFDVESDNFVLRNIMEAPLLKYKEDIEDICISAVKERDIEAKLKVVINDWSAQNLQFGSFKSRGELLLKGDTTTEVISMMEDSLMVLGSLMSNRYNAPFKPKIQEWVHKLTSTTEIIENWLVVQNLWIYLEAVFEAKRFSNIDKSWQRVMQRAHEIPNVVNCCTGDDTMSQLLPHLLEQLELCQKSLTGYLEKKRLVFPRFFFVSDPALLEILGQASDSHTIQAHLLNVFDNTKTVTFDPKTYDKILAINSQEGEVVQLETPVMAQGNVEIWLGELLQCSRHSIHSIIKAAYFAINDPKFNLLEFETSFPAQIGLLSIQILWTRDAQEALRQAKTDKKIMQTTNNSFLQILNELIGITTQDLSKMDRVKFETLITIHVHQRDIFNDLVMMRVKSPKDFEWLKQSRFYFVEDNDQCIVSITDVDFIYQNEYLGCTDRLVITPLTDRCYITLAQAMGMSLGGAPAGPAGTGKTETTKDMGRCLGKYVVVFNCSDQMDYRGLGRIYKGLAQSGSWGCFDEFNRIELPVLSVAAQQIAIVLTCKKERKTQFIFTDGDTVDLDPEFGIFLTMNPGYAGRQELPENLKINFRTVAMMVPDRAIIMRVKLAACGFLNNVDLSKKFFTLYKLCEEQLSKQVHYDFGLRNILSVLRTLGASKRAAPQDSETMIVMRGLRDMNLSKLVDEDEPLFMSLILDLFPGINLEKKGHPEVEAALEKQVDQLGLIYHPPWVLKCIQLYETLCVRHGVMTLGPSGAGKTKCINSLMKTMTEIGEPHREMRMNPKAITAPQMFGRLDVATNDWTDGIFSTLWRRTHKVKKGEHIWLILDGPVDAIWIENLNSVLDDNKTLTLANGDRIPMAPNAKILFEVHNIDNASPATVSRNGMIFMSSSVMTWEPILKGVN</sequence>
<dbReference type="FunFam" id="3.40.50.300:FF:000543">
    <property type="entry name" value="Dynein axonemal heavy chain 5"/>
    <property type="match status" value="1"/>
</dbReference>
<dbReference type="SUPFAM" id="SSF52540">
    <property type="entry name" value="P-loop containing nucleoside triphosphate hydrolases"/>
    <property type="match status" value="2"/>
</dbReference>
<dbReference type="InterPro" id="IPR042228">
    <property type="entry name" value="Dynein_linker_3"/>
</dbReference>
<dbReference type="InterPro" id="IPR013602">
    <property type="entry name" value="Dynein_heavy_linker"/>
</dbReference>
<dbReference type="InterPro" id="IPR043157">
    <property type="entry name" value="Dynein_AAA1S"/>
</dbReference>
<evidence type="ECO:0000256" key="4">
    <source>
        <dbReference type="ARBA" id="ARBA00022701"/>
    </source>
</evidence>
<keyword evidence="9 14" id="KW-0175">Coiled coil</keyword>
<proteinExistence type="inferred from homology"/>
<keyword evidence="10" id="KW-0969">Cilium</keyword>
<dbReference type="Pfam" id="PF08385">
    <property type="entry name" value="DHC_N1"/>
    <property type="match status" value="2"/>
</dbReference>
<dbReference type="FunFam" id="1.10.8.710:FF:000003">
    <property type="entry name" value="Dynein axonemal heavy chain 5"/>
    <property type="match status" value="1"/>
</dbReference>
<dbReference type="Gene3D" id="3.20.180.20">
    <property type="entry name" value="Dynein heavy chain, N-terminal domain 2"/>
    <property type="match status" value="1"/>
</dbReference>
<dbReference type="PANTHER" id="PTHR46532">
    <property type="entry name" value="MALE FERTILITY FACTOR KL5"/>
    <property type="match status" value="1"/>
</dbReference>
<feature type="domain" description="Dynein heavy chain hydrolytic ATP-binding dynein motor region" evidence="17">
    <location>
        <begin position="1936"/>
        <end position="2263"/>
    </location>
</feature>
<dbReference type="Gene3D" id="1.20.140.100">
    <property type="entry name" value="Dynein heavy chain, N-terminal domain 2"/>
    <property type="match status" value="1"/>
</dbReference>
<dbReference type="GO" id="GO:0045505">
    <property type="term" value="F:dynein intermediate chain binding"/>
    <property type="evidence" value="ECO:0007669"/>
    <property type="project" value="InterPro"/>
</dbReference>
<evidence type="ECO:0000256" key="9">
    <source>
        <dbReference type="ARBA" id="ARBA00023054"/>
    </source>
</evidence>
<dbReference type="Pfam" id="PF12774">
    <property type="entry name" value="AAA_6"/>
    <property type="match status" value="1"/>
</dbReference>
<evidence type="ECO:0000256" key="1">
    <source>
        <dbReference type="ARBA" id="ARBA00004430"/>
    </source>
</evidence>
<evidence type="ECO:0008006" key="20">
    <source>
        <dbReference type="Google" id="ProtNLM"/>
    </source>
</evidence>
<dbReference type="Pfam" id="PF08393">
    <property type="entry name" value="DHC_N2"/>
    <property type="match status" value="1"/>
</dbReference>